<gene>
    <name evidence="3" type="ORF">FZC79_14955</name>
</gene>
<evidence type="ECO:0000259" key="2">
    <source>
        <dbReference type="Pfam" id="PF12704"/>
    </source>
</evidence>
<keyword evidence="1" id="KW-1133">Transmembrane helix</keyword>
<comment type="caution">
    <text evidence="3">The sequence shown here is derived from an EMBL/GenBank/DDBJ whole genome shotgun (WGS) entry which is preliminary data.</text>
</comment>
<dbReference type="Pfam" id="PF12704">
    <property type="entry name" value="MacB_PCD"/>
    <property type="match status" value="1"/>
</dbReference>
<feature type="domain" description="MacB-like periplasmic core" evidence="2">
    <location>
        <begin position="137"/>
        <end position="238"/>
    </location>
</feature>
<name>A0A5D4KCA0_9BACI</name>
<proteinExistence type="predicted"/>
<dbReference type="InterPro" id="IPR025857">
    <property type="entry name" value="MacB_PCD"/>
</dbReference>
<keyword evidence="1" id="KW-0472">Membrane</keyword>
<dbReference type="AlphaFoldDB" id="A0A5D4KCA0"/>
<feature type="transmembrane region" description="Helical" evidence="1">
    <location>
        <begin position="304"/>
        <end position="326"/>
    </location>
</feature>
<accession>A0A5D4KCA0</accession>
<dbReference type="EMBL" id="VTEH01000012">
    <property type="protein sequence ID" value="TYR74380.1"/>
    <property type="molecule type" value="Genomic_DNA"/>
</dbReference>
<feature type="transmembrane region" description="Helical" evidence="1">
    <location>
        <begin position="35"/>
        <end position="58"/>
    </location>
</feature>
<evidence type="ECO:0000256" key="1">
    <source>
        <dbReference type="SAM" id="Phobius"/>
    </source>
</evidence>
<protein>
    <submittedName>
        <fullName evidence="3">ABC transporter permease</fullName>
    </submittedName>
</protein>
<evidence type="ECO:0000313" key="3">
    <source>
        <dbReference type="EMBL" id="TYR74380.1"/>
    </source>
</evidence>
<feature type="transmembrane region" description="Helical" evidence="1">
    <location>
        <begin position="377"/>
        <end position="395"/>
    </location>
</feature>
<dbReference type="Proteomes" id="UP000323317">
    <property type="component" value="Unassembled WGS sequence"/>
</dbReference>
<evidence type="ECO:0000313" key="4">
    <source>
        <dbReference type="Proteomes" id="UP000323317"/>
    </source>
</evidence>
<sequence length="411" mass="46788">MGLPKKRNHQEGDLIMVYQLLLALKDLWRRKATSLILLVQAVMVLVLINLTITSFIDLQRMTKEVKRLNEHQEIYSLMDMTDEKQIDELLSNKERFQDLKALYNYIFNNEEFQSFSLYSSTMDSQEGALLNVDSLERYGNQVVLPYLTVSDLFFKYFNMETDSGRLFSEQDYTTVGESIPVVVGSDFRDVVKTGDSFTDLNGLEYQVVGVLKEGMSYIDIMSSRDFQHLDSMILMPQNVNYAIDNTDLDALINKAYIIPAKEEGMGNVIKYAAELDTYSFAYKSMRDQVTVVVRDKEKWIQMQLFLTSLVSLFTLISFTISFLQFIDKNLYEFGVHLLSGALNSSLVVRVVSQILPFIIIGNLVSLSVAGTGTSGNITILASILLGGMICVVPIVKMNRIEVSTILRWRNR</sequence>
<organism evidence="3 4">
    <name type="scientific">Rossellomorea vietnamensis</name>
    <dbReference type="NCBI Taxonomy" id="218284"/>
    <lineage>
        <taxon>Bacteria</taxon>
        <taxon>Bacillati</taxon>
        <taxon>Bacillota</taxon>
        <taxon>Bacilli</taxon>
        <taxon>Bacillales</taxon>
        <taxon>Bacillaceae</taxon>
        <taxon>Rossellomorea</taxon>
    </lineage>
</organism>
<feature type="transmembrane region" description="Helical" evidence="1">
    <location>
        <begin position="346"/>
        <end position="365"/>
    </location>
</feature>
<reference evidence="3 4" key="1">
    <citation type="submission" date="2019-08" db="EMBL/GenBank/DDBJ databases">
        <title>Bacillus genomes from the desert of Cuatro Cienegas, Coahuila.</title>
        <authorList>
            <person name="Olmedo-Alvarez G."/>
        </authorList>
    </citation>
    <scope>NUCLEOTIDE SEQUENCE [LARGE SCALE GENOMIC DNA]</scope>
    <source>
        <strain evidence="3 4">CH40_1T</strain>
    </source>
</reference>
<keyword evidence="1" id="KW-0812">Transmembrane</keyword>